<name>A0A9Q3IYJ0_9BASI</name>
<dbReference type="OrthoDB" id="3250101at2759"/>
<gene>
    <name evidence="1" type="ORF">O181_092058</name>
</gene>
<dbReference type="Proteomes" id="UP000765509">
    <property type="component" value="Unassembled WGS sequence"/>
</dbReference>
<reference evidence="1" key="1">
    <citation type="submission" date="2021-03" db="EMBL/GenBank/DDBJ databases">
        <title>Draft genome sequence of rust myrtle Austropuccinia psidii MF-1, a brazilian biotype.</title>
        <authorList>
            <person name="Quecine M.C."/>
            <person name="Pachon D.M.R."/>
            <person name="Bonatelli M.L."/>
            <person name="Correr F.H."/>
            <person name="Franceschini L.M."/>
            <person name="Leite T.F."/>
            <person name="Margarido G.R.A."/>
            <person name="Almeida C.A."/>
            <person name="Ferrarezi J.A."/>
            <person name="Labate C.A."/>
        </authorList>
    </citation>
    <scope>NUCLEOTIDE SEQUENCE</scope>
    <source>
        <strain evidence="1">MF-1</strain>
    </source>
</reference>
<organism evidence="1 2">
    <name type="scientific">Austropuccinia psidii MF-1</name>
    <dbReference type="NCBI Taxonomy" id="1389203"/>
    <lineage>
        <taxon>Eukaryota</taxon>
        <taxon>Fungi</taxon>
        <taxon>Dikarya</taxon>
        <taxon>Basidiomycota</taxon>
        <taxon>Pucciniomycotina</taxon>
        <taxon>Pucciniomycetes</taxon>
        <taxon>Pucciniales</taxon>
        <taxon>Sphaerophragmiaceae</taxon>
        <taxon>Austropuccinia</taxon>
    </lineage>
</organism>
<proteinExistence type="predicted"/>
<protein>
    <submittedName>
        <fullName evidence="1">Uncharacterized protein</fullName>
    </submittedName>
</protein>
<accession>A0A9Q3IYJ0</accession>
<evidence type="ECO:0000313" key="1">
    <source>
        <dbReference type="EMBL" id="MBW0552343.1"/>
    </source>
</evidence>
<sequence>MTTCQFMVDISSQKYRYFTIGDNERKHFGYFNNKRQIKVIKNEEKRPEMDSFKTEQLKQAELNHELTVKMKEKLIDLFFKYKNPFATDKEPLGAIIVNQAYIILNVEECSPPLSRRPAYPASPGAIEDLEVPIKELMDIGA</sequence>
<dbReference type="EMBL" id="AVOT02058455">
    <property type="protein sequence ID" value="MBW0552343.1"/>
    <property type="molecule type" value="Genomic_DNA"/>
</dbReference>
<keyword evidence="2" id="KW-1185">Reference proteome</keyword>
<dbReference type="AlphaFoldDB" id="A0A9Q3IYJ0"/>
<comment type="caution">
    <text evidence="1">The sequence shown here is derived from an EMBL/GenBank/DDBJ whole genome shotgun (WGS) entry which is preliminary data.</text>
</comment>
<evidence type="ECO:0000313" key="2">
    <source>
        <dbReference type="Proteomes" id="UP000765509"/>
    </source>
</evidence>